<reference evidence="1 2" key="1">
    <citation type="journal article" date="2009" name="Stand. Genomic Sci.">
        <title>Complete genome sequence of Sanguibacter keddieii type strain (ST-74).</title>
        <authorList>
            <person name="Ivanova N."/>
            <person name="Sikorski J."/>
            <person name="Sims D."/>
            <person name="Brettin T."/>
            <person name="Detter J.C."/>
            <person name="Han C."/>
            <person name="Lapidus A."/>
            <person name="Copeland A."/>
            <person name="Glavina Del Rio T."/>
            <person name="Nolan M."/>
            <person name="Chen F."/>
            <person name="Lucas S."/>
            <person name="Tice H."/>
            <person name="Cheng J.F."/>
            <person name="Bruce D."/>
            <person name="Goodwin L."/>
            <person name="Pitluck S."/>
            <person name="Pati A."/>
            <person name="Mavromatis K."/>
            <person name="Chen A."/>
            <person name="Palaniappan K."/>
            <person name="D'haeseleer P."/>
            <person name="Chain P."/>
            <person name="Bristow J."/>
            <person name="Eisen J.A."/>
            <person name="Markowitz V."/>
            <person name="Hugenholtz P."/>
            <person name="Goker M."/>
            <person name="Pukall R."/>
            <person name="Klenk H.P."/>
            <person name="Kyrpides N.C."/>
        </authorList>
    </citation>
    <scope>NUCLEOTIDE SEQUENCE [LARGE SCALE GENOMIC DNA]</scope>
    <source>
        <strain evidence="2">ATCC 51767 / DSM 10542 / NCFB 3025 / ST-74</strain>
    </source>
</reference>
<name>D1BEB4_SANKS</name>
<evidence type="ECO:0000313" key="2">
    <source>
        <dbReference type="Proteomes" id="UP000000322"/>
    </source>
</evidence>
<dbReference type="eggNOG" id="ENOG502ZTF6">
    <property type="taxonomic scope" value="Bacteria"/>
</dbReference>
<keyword evidence="2" id="KW-1185">Reference proteome</keyword>
<dbReference type="AlphaFoldDB" id="D1BEB4"/>
<gene>
    <name evidence="1" type="ordered locus">Sked_12500</name>
</gene>
<organism evidence="1 2">
    <name type="scientific">Sanguibacter keddieii (strain ATCC 51767 / DSM 10542 / NCFB 3025 / ST-74)</name>
    <dbReference type="NCBI Taxonomy" id="446469"/>
    <lineage>
        <taxon>Bacteria</taxon>
        <taxon>Bacillati</taxon>
        <taxon>Actinomycetota</taxon>
        <taxon>Actinomycetes</taxon>
        <taxon>Micrococcales</taxon>
        <taxon>Sanguibacteraceae</taxon>
        <taxon>Sanguibacter</taxon>
    </lineage>
</organism>
<dbReference type="EMBL" id="CP001819">
    <property type="protein sequence ID" value="ACZ21192.1"/>
    <property type="molecule type" value="Genomic_DNA"/>
</dbReference>
<dbReference type="STRING" id="446469.Sked_12500"/>
<evidence type="ECO:0000313" key="1">
    <source>
        <dbReference type="EMBL" id="ACZ21192.1"/>
    </source>
</evidence>
<sequence length="93" mass="10471">MGASVNLSDAVVLFLAGFPRHDGEKYLAAVDDETTRAAVQALLDETRQIPVEWGNKTLPEIGQEVRDELRRRHPELSETAVNRLGSYFTYLVR</sequence>
<dbReference type="KEGG" id="ske:Sked_12500"/>
<proteinExistence type="predicted"/>
<dbReference type="Proteomes" id="UP000000322">
    <property type="component" value="Chromosome"/>
</dbReference>
<accession>D1BEB4</accession>
<dbReference type="HOGENOM" id="CLU_2343651_0_0_11"/>
<protein>
    <submittedName>
        <fullName evidence="1">Uncharacterized protein</fullName>
    </submittedName>
</protein>